<reference evidence="18" key="1">
    <citation type="submission" date="2009-11" db="EMBL/GenBank/DDBJ databases">
        <title>The complete chromosome 1 of Sphaerobacter thermophilus DSM 20745.</title>
        <authorList>
            <person name="Lucas S."/>
            <person name="Copeland A."/>
            <person name="Lapidus A."/>
            <person name="Glavina del Rio T."/>
            <person name="Dalin E."/>
            <person name="Tice H."/>
            <person name="Bruce D."/>
            <person name="Goodwin L."/>
            <person name="Pitluck S."/>
            <person name="Kyrpides N."/>
            <person name="Mavromatis K."/>
            <person name="Ivanova N."/>
            <person name="Mikhailova N."/>
            <person name="LaButti K.M."/>
            <person name="Clum A."/>
            <person name="Sun H.I."/>
            <person name="Brettin T."/>
            <person name="Detter J.C."/>
            <person name="Han C."/>
            <person name="Larimer F."/>
            <person name="Land M."/>
            <person name="Hauser L."/>
            <person name="Markowitz V."/>
            <person name="Cheng J.F."/>
            <person name="Hugenholtz P."/>
            <person name="Woyke T."/>
            <person name="Wu D."/>
            <person name="Steenblock K."/>
            <person name="Schneider S."/>
            <person name="Pukall R."/>
            <person name="Goeker M."/>
            <person name="Klenk H.P."/>
            <person name="Eisen J.A."/>
        </authorList>
    </citation>
    <scope>NUCLEOTIDE SEQUENCE [LARGE SCALE GENOMIC DNA]</scope>
    <source>
        <strain evidence="18">ATCC 49802 / DSM 20745 / S 6022</strain>
    </source>
</reference>
<evidence type="ECO:0000256" key="4">
    <source>
        <dbReference type="ARBA" id="ARBA00022448"/>
    </source>
</evidence>
<name>D1C193_SPHTD</name>
<dbReference type="OrthoDB" id="9778554at2"/>
<gene>
    <name evidence="17" type="ordered locus">Sthe_0572</name>
</gene>
<dbReference type="InterPro" id="IPR000897">
    <property type="entry name" value="SRP54_GTPase_dom"/>
</dbReference>
<dbReference type="SUPFAM" id="SSF52540">
    <property type="entry name" value="P-loop containing nucleoside triphosphate hydrolases"/>
    <property type="match status" value="1"/>
</dbReference>
<dbReference type="FunCoup" id="D1C193">
    <property type="interactions" value="42"/>
</dbReference>
<keyword evidence="7" id="KW-1005">Bacterial flagellum biogenesis</keyword>
<keyword evidence="6" id="KW-0547">Nucleotide-binding</keyword>
<dbReference type="InterPro" id="IPR047040">
    <property type="entry name" value="FlhF__GTPase_dom"/>
</dbReference>
<dbReference type="GO" id="GO:0005525">
    <property type="term" value="F:GTP binding"/>
    <property type="evidence" value="ECO:0007669"/>
    <property type="project" value="UniProtKB-KW"/>
</dbReference>
<dbReference type="InParanoid" id="D1C193"/>
<evidence type="ECO:0000256" key="7">
    <source>
        <dbReference type="ARBA" id="ARBA00022795"/>
    </source>
</evidence>
<feature type="domain" description="SRP54-type proteins GTP-binding" evidence="16">
    <location>
        <begin position="154"/>
        <end position="345"/>
    </location>
</feature>
<keyword evidence="5" id="KW-1003">Cell membrane</keyword>
<keyword evidence="4" id="KW-0813">Transport</keyword>
<evidence type="ECO:0000259" key="16">
    <source>
        <dbReference type="SMART" id="SM00962"/>
    </source>
</evidence>
<dbReference type="SMART" id="SM00962">
    <property type="entry name" value="SRP54"/>
    <property type="match status" value="1"/>
</dbReference>
<dbReference type="eggNOG" id="COG1419">
    <property type="taxonomic scope" value="Bacteria"/>
</dbReference>
<evidence type="ECO:0000256" key="14">
    <source>
        <dbReference type="SAM" id="MobiDB-lite"/>
    </source>
</evidence>
<proteinExistence type="inferred from homology"/>
<organism evidence="17 18">
    <name type="scientific">Sphaerobacter thermophilus (strain ATCC 49802 / DSM 20745 / KCCM 41009 / NCIMB 13125 / S 6022)</name>
    <dbReference type="NCBI Taxonomy" id="479434"/>
    <lineage>
        <taxon>Bacteria</taxon>
        <taxon>Pseudomonadati</taxon>
        <taxon>Thermomicrobiota</taxon>
        <taxon>Thermomicrobia</taxon>
        <taxon>Sphaerobacterales</taxon>
        <taxon>Sphaerobacterineae</taxon>
        <taxon>Sphaerobacteraceae</taxon>
        <taxon>Sphaerobacter</taxon>
    </lineage>
</organism>
<evidence type="ECO:0000313" key="17">
    <source>
        <dbReference type="EMBL" id="ACZ38010.1"/>
    </source>
</evidence>
<dbReference type="FunFam" id="3.40.50.300:FF:000695">
    <property type="entry name" value="Flagellar biosynthesis regulator FlhF"/>
    <property type="match status" value="1"/>
</dbReference>
<evidence type="ECO:0000256" key="6">
    <source>
        <dbReference type="ARBA" id="ARBA00022741"/>
    </source>
</evidence>
<evidence type="ECO:0000256" key="5">
    <source>
        <dbReference type="ARBA" id="ARBA00022475"/>
    </source>
</evidence>
<dbReference type="EMBL" id="CP001823">
    <property type="protein sequence ID" value="ACZ38010.1"/>
    <property type="molecule type" value="Genomic_DNA"/>
</dbReference>
<dbReference type="Gene3D" id="3.40.50.300">
    <property type="entry name" value="P-loop containing nucleotide triphosphate hydrolases"/>
    <property type="match status" value="1"/>
</dbReference>
<evidence type="ECO:0000256" key="8">
    <source>
        <dbReference type="ARBA" id="ARBA00022927"/>
    </source>
</evidence>
<dbReference type="CDD" id="cd17873">
    <property type="entry name" value="FlhF"/>
    <property type="match status" value="1"/>
</dbReference>
<dbReference type="InterPro" id="IPR027417">
    <property type="entry name" value="P-loop_NTPase"/>
</dbReference>
<dbReference type="GO" id="GO:0006614">
    <property type="term" value="P:SRP-dependent cotranslational protein targeting to membrane"/>
    <property type="evidence" value="ECO:0007669"/>
    <property type="project" value="InterPro"/>
</dbReference>
<feature type="compositionally biased region" description="Polar residues" evidence="14">
    <location>
        <begin position="78"/>
        <end position="88"/>
    </location>
</feature>
<dbReference type="GO" id="GO:0044781">
    <property type="term" value="P:bacterial-type flagellum organization"/>
    <property type="evidence" value="ECO:0007669"/>
    <property type="project" value="UniProtKB-KW"/>
</dbReference>
<dbReference type="AlphaFoldDB" id="D1C193"/>
<evidence type="ECO:0000256" key="12">
    <source>
        <dbReference type="ARBA" id="ARBA00025337"/>
    </source>
</evidence>
<protein>
    <recommendedName>
        <fullName evidence="3">Flagellar biosynthesis protein FlhF</fullName>
    </recommendedName>
    <alternativeName>
        <fullName evidence="13">Flagella-associated GTP-binding protein</fullName>
    </alternativeName>
</protein>
<evidence type="ECO:0000256" key="3">
    <source>
        <dbReference type="ARBA" id="ARBA00014919"/>
    </source>
</evidence>
<keyword evidence="8" id="KW-0653">Protein transport</keyword>
<sequence length="358" mass="38194">MGQTFRAATVTDAIRQAKEELGPDALILEVRRSAFDGGVEIVAATGQTGEFPVTGNGRTGPLPRIDALAALRRRASRTGSAPNGTSGESDIGRSWGPDDLDVDFIRQCGVSERLASDLAMACGAGSALRRHAAVTHVLQRRISTEDLVGTGHERVVAALVGPSGVGKTTTIAKLAAIFSATRGRRVALVTTDTYRVGGIAQLKTFAEILQLPFYTVYTREDLDHALEETAEADLVLVDTPGCNPYDAAMLREMRNLIGSNTPVTCYLTLAMTGDFDELIAASQRFALLNPAGLIATKLDETRRAPAVIGLVEQTRLPLTYTCAGPLVPDDIAVASPAALADLLLSAMEYRYQRELVRQ</sequence>
<dbReference type="Proteomes" id="UP000002027">
    <property type="component" value="Chromosome 1"/>
</dbReference>
<comment type="subcellular location">
    <subcellularLocation>
        <location evidence="1">Cell membrane</location>
        <topology evidence="1">Peripheral membrane protein</topology>
        <orientation evidence="1">Cytoplasmic side</orientation>
    </subcellularLocation>
</comment>
<evidence type="ECO:0000256" key="10">
    <source>
        <dbReference type="ARBA" id="ARBA00023136"/>
    </source>
</evidence>
<dbReference type="GO" id="GO:0005886">
    <property type="term" value="C:plasma membrane"/>
    <property type="evidence" value="ECO:0007669"/>
    <property type="project" value="UniProtKB-SubCell"/>
</dbReference>
<dbReference type="InterPro" id="IPR003593">
    <property type="entry name" value="AAA+_ATPase"/>
</dbReference>
<evidence type="ECO:0000259" key="15">
    <source>
        <dbReference type="SMART" id="SM00382"/>
    </source>
</evidence>
<keyword evidence="11" id="KW-1006">Bacterial flagellum protein export</keyword>
<evidence type="ECO:0000313" key="18">
    <source>
        <dbReference type="Proteomes" id="UP000002027"/>
    </source>
</evidence>
<keyword evidence="9" id="KW-0342">GTP-binding</keyword>
<dbReference type="Pfam" id="PF00448">
    <property type="entry name" value="SRP54"/>
    <property type="match status" value="1"/>
</dbReference>
<dbReference type="STRING" id="479434.Sthe_0572"/>
<keyword evidence="10" id="KW-0472">Membrane</keyword>
<evidence type="ECO:0000256" key="9">
    <source>
        <dbReference type="ARBA" id="ARBA00023134"/>
    </source>
</evidence>
<feature type="domain" description="AAA+ ATPase" evidence="15">
    <location>
        <begin position="153"/>
        <end position="291"/>
    </location>
</feature>
<dbReference type="PANTHER" id="PTHR43134">
    <property type="entry name" value="SIGNAL RECOGNITION PARTICLE RECEPTOR SUBUNIT ALPHA"/>
    <property type="match status" value="1"/>
</dbReference>
<keyword evidence="18" id="KW-1185">Reference proteome</keyword>
<evidence type="ECO:0000256" key="1">
    <source>
        <dbReference type="ARBA" id="ARBA00004413"/>
    </source>
</evidence>
<comment type="function">
    <text evidence="12">Necessary for flagellar biosynthesis. May be involved in translocation of the flagellum.</text>
</comment>
<evidence type="ECO:0000256" key="13">
    <source>
        <dbReference type="ARBA" id="ARBA00030866"/>
    </source>
</evidence>
<reference evidence="17 18" key="2">
    <citation type="journal article" date="2010" name="Stand. Genomic Sci.">
        <title>Complete genome sequence of Desulfohalobium retbaense type strain (HR(100)).</title>
        <authorList>
            <person name="Spring S."/>
            <person name="Nolan M."/>
            <person name="Lapidus A."/>
            <person name="Glavina Del Rio T."/>
            <person name="Copeland A."/>
            <person name="Tice H."/>
            <person name="Cheng J.F."/>
            <person name="Lucas S."/>
            <person name="Land M."/>
            <person name="Chen F."/>
            <person name="Bruce D."/>
            <person name="Goodwin L."/>
            <person name="Pitluck S."/>
            <person name="Ivanova N."/>
            <person name="Mavromatis K."/>
            <person name="Mikhailova N."/>
            <person name="Pati A."/>
            <person name="Chen A."/>
            <person name="Palaniappan K."/>
            <person name="Hauser L."/>
            <person name="Chang Y.J."/>
            <person name="Jeffries C.D."/>
            <person name="Munk C."/>
            <person name="Kiss H."/>
            <person name="Chain P."/>
            <person name="Han C."/>
            <person name="Brettin T."/>
            <person name="Detter J.C."/>
            <person name="Schuler E."/>
            <person name="Goker M."/>
            <person name="Rohde M."/>
            <person name="Bristow J."/>
            <person name="Eisen J.A."/>
            <person name="Markowitz V."/>
            <person name="Hugenholtz P."/>
            <person name="Kyrpides N.C."/>
            <person name="Klenk H.P."/>
        </authorList>
    </citation>
    <scope>NUCLEOTIDE SEQUENCE [LARGE SCALE GENOMIC DNA]</scope>
    <source>
        <strain evidence="18">ATCC 49802 / DSM 20745 / S 6022</strain>
    </source>
</reference>
<accession>D1C193</accession>
<dbReference type="GO" id="GO:0015031">
    <property type="term" value="P:protein transport"/>
    <property type="evidence" value="ECO:0007669"/>
    <property type="project" value="UniProtKB-KW"/>
</dbReference>
<dbReference type="Gene3D" id="1.20.120.1380">
    <property type="entry name" value="Flagellar FlhF biosynthesis protein, N domain"/>
    <property type="match status" value="1"/>
</dbReference>
<dbReference type="RefSeq" id="WP_012871057.1">
    <property type="nucleotide sequence ID" value="NC_013523.1"/>
</dbReference>
<dbReference type="HOGENOM" id="CLU_009301_11_3_0"/>
<dbReference type="GO" id="GO:0005047">
    <property type="term" value="F:signal recognition particle binding"/>
    <property type="evidence" value="ECO:0007669"/>
    <property type="project" value="TreeGrafter"/>
</dbReference>
<dbReference type="PANTHER" id="PTHR43134:SF3">
    <property type="entry name" value="FLAGELLAR BIOSYNTHESIS PROTEIN FLHF"/>
    <property type="match status" value="1"/>
</dbReference>
<evidence type="ECO:0000256" key="2">
    <source>
        <dbReference type="ARBA" id="ARBA00008531"/>
    </source>
</evidence>
<dbReference type="KEGG" id="sti:Sthe_0572"/>
<feature type="region of interest" description="Disordered" evidence="14">
    <location>
        <begin position="73"/>
        <end position="94"/>
    </location>
</feature>
<comment type="similarity">
    <text evidence="2">Belongs to the GTP-binding SRP family.</text>
</comment>
<dbReference type="GO" id="GO:0003924">
    <property type="term" value="F:GTPase activity"/>
    <property type="evidence" value="ECO:0007669"/>
    <property type="project" value="InterPro"/>
</dbReference>
<evidence type="ECO:0000256" key="11">
    <source>
        <dbReference type="ARBA" id="ARBA00023225"/>
    </source>
</evidence>
<dbReference type="SMART" id="SM00382">
    <property type="entry name" value="AAA"/>
    <property type="match status" value="1"/>
</dbReference>